<reference evidence="2" key="1">
    <citation type="submission" date="2018-02" db="EMBL/GenBank/DDBJ databases">
        <title>Rhizophora mucronata_Transcriptome.</title>
        <authorList>
            <person name="Meera S.P."/>
            <person name="Sreeshan A."/>
            <person name="Augustine A."/>
        </authorList>
    </citation>
    <scope>NUCLEOTIDE SEQUENCE</scope>
    <source>
        <tissue evidence="2">Leaf</tissue>
    </source>
</reference>
<evidence type="ECO:0000313" key="2">
    <source>
        <dbReference type="EMBL" id="MBX50093.1"/>
    </source>
</evidence>
<accession>A0A2P2P611</accession>
<dbReference type="EMBL" id="GGEC01069609">
    <property type="protein sequence ID" value="MBX50093.1"/>
    <property type="molecule type" value="Transcribed_RNA"/>
</dbReference>
<protein>
    <submittedName>
        <fullName evidence="2">Myb-related protein 330-like</fullName>
    </submittedName>
</protein>
<feature type="compositionally biased region" description="Polar residues" evidence="1">
    <location>
        <begin position="1"/>
        <end position="11"/>
    </location>
</feature>
<feature type="region of interest" description="Disordered" evidence="1">
    <location>
        <begin position="1"/>
        <end position="32"/>
    </location>
</feature>
<sequence length="140" mass="15369">MEATNSSSSNDVKALTDSSAEDSNSSSGVTTEEVYPQLNLELSIGLPVTRHQQPPQVSLINLNDSKPTIQPLPPSQHHHPQRQQLFTYQLSGTSHPPIAAETVCLCCNIGFQKSQICSCNAIEKRMLTADSLYRCYSPHM</sequence>
<organism evidence="2">
    <name type="scientific">Rhizophora mucronata</name>
    <name type="common">Asiatic mangrove</name>
    <dbReference type="NCBI Taxonomy" id="61149"/>
    <lineage>
        <taxon>Eukaryota</taxon>
        <taxon>Viridiplantae</taxon>
        <taxon>Streptophyta</taxon>
        <taxon>Embryophyta</taxon>
        <taxon>Tracheophyta</taxon>
        <taxon>Spermatophyta</taxon>
        <taxon>Magnoliopsida</taxon>
        <taxon>eudicotyledons</taxon>
        <taxon>Gunneridae</taxon>
        <taxon>Pentapetalae</taxon>
        <taxon>rosids</taxon>
        <taxon>fabids</taxon>
        <taxon>Malpighiales</taxon>
        <taxon>Rhizophoraceae</taxon>
        <taxon>Rhizophora</taxon>
    </lineage>
</organism>
<evidence type="ECO:0000256" key="1">
    <source>
        <dbReference type="SAM" id="MobiDB-lite"/>
    </source>
</evidence>
<dbReference type="AlphaFoldDB" id="A0A2P2P611"/>
<name>A0A2P2P611_RHIMU</name>
<proteinExistence type="predicted"/>